<accession>A0ABQ1HG17</accession>
<dbReference type="Gene3D" id="3.10.450.50">
    <property type="match status" value="1"/>
</dbReference>
<evidence type="ECO:0000313" key="2">
    <source>
        <dbReference type="EMBL" id="GGA75770.1"/>
    </source>
</evidence>
<reference evidence="3" key="1">
    <citation type="journal article" date="2019" name="Int. J. Syst. Evol. Microbiol.">
        <title>The Global Catalogue of Microorganisms (GCM) 10K type strain sequencing project: providing services to taxonomists for standard genome sequencing and annotation.</title>
        <authorList>
            <consortium name="The Broad Institute Genomics Platform"/>
            <consortium name="The Broad Institute Genome Sequencing Center for Infectious Disease"/>
            <person name="Wu L."/>
            <person name="Ma J."/>
        </authorList>
    </citation>
    <scope>NUCLEOTIDE SEQUENCE [LARGE SCALE GENOMIC DNA]</scope>
    <source>
        <strain evidence="3">CGMCC 1.15905</strain>
    </source>
</reference>
<proteinExistence type="predicted"/>
<feature type="transmembrane region" description="Helical" evidence="1">
    <location>
        <begin position="41"/>
        <end position="61"/>
    </location>
</feature>
<keyword evidence="3" id="KW-1185">Reference proteome</keyword>
<organism evidence="2 3">
    <name type="scientific">Arenimonas soli</name>
    <dbReference type="NCBI Taxonomy" id="2269504"/>
    <lineage>
        <taxon>Bacteria</taxon>
        <taxon>Pseudomonadati</taxon>
        <taxon>Pseudomonadota</taxon>
        <taxon>Gammaproteobacteria</taxon>
        <taxon>Lysobacterales</taxon>
        <taxon>Lysobacteraceae</taxon>
        <taxon>Arenimonas</taxon>
    </lineage>
</organism>
<keyword evidence="1" id="KW-0472">Membrane</keyword>
<evidence type="ECO:0000313" key="3">
    <source>
        <dbReference type="Proteomes" id="UP000623419"/>
    </source>
</evidence>
<dbReference type="SUPFAM" id="SSF54427">
    <property type="entry name" value="NTF2-like"/>
    <property type="match status" value="1"/>
</dbReference>
<dbReference type="EMBL" id="BMKC01000001">
    <property type="protein sequence ID" value="GGA75770.1"/>
    <property type="molecule type" value="Genomic_DNA"/>
</dbReference>
<dbReference type="Proteomes" id="UP000623419">
    <property type="component" value="Unassembled WGS sequence"/>
</dbReference>
<keyword evidence="1" id="KW-0812">Transmembrane</keyword>
<dbReference type="RefSeq" id="WP_229668470.1">
    <property type="nucleotide sequence ID" value="NZ_BMKC01000001.1"/>
</dbReference>
<comment type="caution">
    <text evidence="2">The sequence shown here is derived from an EMBL/GenBank/DDBJ whole genome shotgun (WGS) entry which is preliminary data.</text>
</comment>
<sequence>MHFPSIPDAGTPRSALRAHERNWSIRSIGAYRPGPGKAHGVWFRAVFTALALGLLALAAGCSRTPPEQALRETIAAMEAAAEARDSDALVENFADDFAGPQGMDRDRFRRYLALLWLRNRQVGVTLGPLDVELVGQDRARVNFTAAARGGTGWMPERAEVYQVKTGWRREGDDWKLISADWE</sequence>
<dbReference type="InterPro" id="IPR032710">
    <property type="entry name" value="NTF2-like_dom_sf"/>
</dbReference>
<evidence type="ECO:0000256" key="1">
    <source>
        <dbReference type="SAM" id="Phobius"/>
    </source>
</evidence>
<name>A0ABQ1HG17_9GAMM</name>
<protein>
    <recommendedName>
        <fullName evidence="4">Nuclear transport factor 2 family protein</fullName>
    </recommendedName>
</protein>
<gene>
    <name evidence="2" type="ORF">GCM10011521_12420</name>
</gene>
<keyword evidence="1" id="KW-1133">Transmembrane helix</keyword>
<evidence type="ECO:0008006" key="4">
    <source>
        <dbReference type="Google" id="ProtNLM"/>
    </source>
</evidence>